<evidence type="ECO:0000313" key="2">
    <source>
        <dbReference type="EMBL" id="KAK4871766.1"/>
    </source>
</evidence>
<feature type="region of interest" description="Disordered" evidence="1">
    <location>
        <begin position="1"/>
        <end position="94"/>
    </location>
</feature>
<evidence type="ECO:0008006" key="4">
    <source>
        <dbReference type="Google" id="ProtNLM"/>
    </source>
</evidence>
<comment type="caution">
    <text evidence="2">The sequence shown here is derived from an EMBL/GenBank/DDBJ whole genome shotgun (WGS) entry which is preliminary data.</text>
</comment>
<protein>
    <recommendedName>
        <fullName evidence="4">DUF4806 domain-containing protein</fullName>
    </recommendedName>
</protein>
<evidence type="ECO:0000313" key="3">
    <source>
        <dbReference type="Proteomes" id="UP001353858"/>
    </source>
</evidence>
<evidence type="ECO:0000256" key="1">
    <source>
        <dbReference type="SAM" id="MobiDB-lite"/>
    </source>
</evidence>
<name>A0AAN7NYM0_9COLE</name>
<reference evidence="3" key="1">
    <citation type="submission" date="2023-01" db="EMBL/GenBank/DDBJ databases">
        <title>Key to firefly adult light organ development and bioluminescence: homeobox transcription factors regulate luciferase expression and transportation to peroxisome.</title>
        <authorList>
            <person name="Fu X."/>
        </authorList>
    </citation>
    <scope>NUCLEOTIDE SEQUENCE [LARGE SCALE GENOMIC DNA]</scope>
</reference>
<dbReference type="Proteomes" id="UP001353858">
    <property type="component" value="Unassembled WGS sequence"/>
</dbReference>
<dbReference type="EMBL" id="JARPUR010000008">
    <property type="protein sequence ID" value="KAK4871766.1"/>
    <property type="molecule type" value="Genomic_DNA"/>
</dbReference>
<organism evidence="2 3">
    <name type="scientific">Aquatica leii</name>
    <dbReference type="NCBI Taxonomy" id="1421715"/>
    <lineage>
        <taxon>Eukaryota</taxon>
        <taxon>Metazoa</taxon>
        <taxon>Ecdysozoa</taxon>
        <taxon>Arthropoda</taxon>
        <taxon>Hexapoda</taxon>
        <taxon>Insecta</taxon>
        <taxon>Pterygota</taxon>
        <taxon>Neoptera</taxon>
        <taxon>Endopterygota</taxon>
        <taxon>Coleoptera</taxon>
        <taxon>Polyphaga</taxon>
        <taxon>Elateriformia</taxon>
        <taxon>Elateroidea</taxon>
        <taxon>Lampyridae</taxon>
        <taxon>Luciolinae</taxon>
        <taxon>Aquatica</taxon>
    </lineage>
</organism>
<proteinExistence type="predicted"/>
<sequence>MEKQFESGHSKRKRKEAEKLAKAGSDHKQRKLSFTTMGSERYELLASKSNQKSEEREPAEELDVDQTTAASTSFQELDINSEEENVNQNSNNGSNEKITISIIEEIVADLLENSAENEDTNRRYPLRDRIAKHYLNHVLYSEMLVDARSTKKIRIEPDKCHLPLKYSNLDYSSVRNGPEHDGNPSDGSLTVLRQVTELKFEVNKMPLQIDRIEKLLSSFMTENVLGKGDNDGDFLNNIPLGSVDAITSFDSEIKSDKRKFKKLAHLLYLLGGDTTQKIVYSHMNKLITNEAGVLYSGQGKKKKLPFMNLTLYNVILVATRKWLPTATEVDIKNQLHFSWPQQSHA</sequence>
<feature type="compositionally biased region" description="Polar residues" evidence="1">
    <location>
        <begin position="65"/>
        <end position="75"/>
    </location>
</feature>
<dbReference type="AlphaFoldDB" id="A0AAN7NYM0"/>
<gene>
    <name evidence="2" type="ORF">RN001_015890</name>
</gene>
<keyword evidence="3" id="KW-1185">Reference proteome</keyword>
<accession>A0AAN7NYM0</accession>
<feature type="compositionally biased region" description="Basic and acidic residues" evidence="1">
    <location>
        <begin position="1"/>
        <end position="27"/>
    </location>
</feature>